<feature type="signal peptide" evidence="2">
    <location>
        <begin position="1"/>
        <end position="21"/>
    </location>
</feature>
<feature type="compositionally biased region" description="Basic and acidic residues" evidence="1">
    <location>
        <begin position="87"/>
        <end position="105"/>
    </location>
</feature>
<feature type="chain" id="PRO_5014155073" description="Secreted protein" evidence="2">
    <location>
        <begin position="22"/>
        <end position="105"/>
    </location>
</feature>
<evidence type="ECO:0000256" key="1">
    <source>
        <dbReference type="SAM" id="MobiDB-lite"/>
    </source>
</evidence>
<dbReference type="AlphaFoldDB" id="A0A2H4SPM0"/>
<reference evidence="3 4" key="1">
    <citation type="journal article" date="2017" name="BMC Genomics">
        <title>Chromosome level assembly and secondary metabolite potential of the parasitic fungus Cordyceps militaris.</title>
        <authorList>
            <person name="Kramer G.J."/>
            <person name="Nodwell J.R."/>
        </authorList>
    </citation>
    <scope>NUCLEOTIDE SEQUENCE [LARGE SCALE GENOMIC DNA]</scope>
    <source>
        <strain evidence="3 4">ATCC 34164</strain>
    </source>
</reference>
<organism evidence="3 4">
    <name type="scientific">Cordyceps militaris</name>
    <name type="common">Caterpillar fungus</name>
    <name type="synonym">Clavaria militaris</name>
    <dbReference type="NCBI Taxonomy" id="73501"/>
    <lineage>
        <taxon>Eukaryota</taxon>
        <taxon>Fungi</taxon>
        <taxon>Dikarya</taxon>
        <taxon>Ascomycota</taxon>
        <taxon>Pezizomycotina</taxon>
        <taxon>Sordariomycetes</taxon>
        <taxon>Hypocreomycetidae</taxon>
        <taxon>Hypocreales</taxon>
        <taxon>Cordycipitaceae</taxon>
        <taxon>Cordyceps</taxon>
    </lineage>
</organism>
<gene>
    <name evidence="3" type="ORF">A9K55_004755</name>
</gene>
<dbReference type="VEuPathDB" id="FungiDB:A9K55_004755"/>
<proteinExistence type="predicted"/>
<keyword evidence="2" id="KW-0732">Signal</keyword>
<evidence type="ECO:0000313" key="3">
    <source>
        <dbReference type="EMBL" id="ATY65056.1"/>
    </source>
</evidence>
<dbReference type="EMBL" id="CP023325">
    <property type="protein sequence ID" value="ATY65056.1"/>
    <property type="molecule type" value="Genomic_DNA"/>
</dbReference>
<sequence>MLVKLSTLAVAILLLVSATKANDAGLQNGSLKRPPTNNFNCIRPGPQVQDPSRGACCLNIVRRQGKECKPLNLSVYPLPNSQRPRKDRAPIQRARSTEWRDAVTR</sequence>
<evidence type="ECO:0000256" key="2">
    <source>
        <dbReference type="SAM" id="SignalP"/>
    </source>
</evidence>
<dbReference type="VEuPathDB" id="FungiDB:CCM_01574"/>
<evidence type="ECO:0000313" key="4">
    <source>
        <dbReference type="Proteomes" id="UP000323067"/>
    </source>
</evidence>
<name>A0A2H4SPM0_CORMI</name>
<dbReference type="Proteomes" id="UP000323067">
    <property type="component" value="Chromosome v"/>
</dbReference>
<feature type="region of interest" description="Disordered" evidence="1">
    <location>
        <begin position="77"/>
        <end position="105"/>
    </location>
</feature>
<accession>A0A2H4SPM0</accession>
<protein>
    <recommendedName>
        <fullName evidence="5">Secreted protein</fullName>
    </recommendedName>
</protein>
<evidence type="ECO:0008006" key="5">
    <source>
        <dbReference type="Google" id="ProtNLM"/>
    </source>
</evidence>